<protein>
    <submittedName>
        <fullName evidence="3">Uncharacterized protein</fullName>
    </submittedName>
</protein>
<evidence type="ECO:0000256" key="1">
    <source>
        <dbReference type="SAM" id="Phobius"/>
    </source>
</evidence>
<evidence type="ECO:0000313" key="3">
    <source>
        <dbReference type="EMBL" id="GFO89536.1"/>
    </source>
</evidence>
<dbReference type="EMBL" id="BLYJ01000054">
    <property type="protein sequence ID" value="GFO89536.1"/>
    <property type="molecule type" value="Genomic_DNA"/>
</dbReference>
<proteinExistence type="predicted"/>
<name>A0ABQ1E3I5_9FIRM</name>
<accession>A0ABQ1E3I5</accession>
<keyword evidence="1" id="KW-0812">Transmembrane</keyword>
<reference evidence="3 4" key="1">
    <citation type="submission" date="2020-06" db="EMBL/GenBank/DDBJ databases">
        <title>Characterization of fructooligosaccharide metabolism and fructooligosaccharide-degrading enzymes in human commensal butyrate producers.</title>
        <authorList>
            <person name="Tanno H."/>
            <person name="Fujii T."/>
            <person name="Hirano K."/>
            <person name="Maeno S."/>
            <person name="Tonozuka T."/>
            <person name="Sakamoto M."/>
            <person name="Ohkuma M."/>
            <person name="Tochio T."/>
            <person name="Endo A."/>
        </authorList>
    </citation>
    <scope>NUCLEOTIDE SEQUENCE [LARGE SCALE GENOMIC DNA]</scope>
    <source>
        <strain evidence="3 4">JCM 31056</strain>
    </source>
</reference>
<feature type="signal peptide" evidence="2">
    <location>
        <begin position="1"/>
        <end position="19"/>
    </location>
</feature>
<keyword evidence="1" id="KW-1133">Transmembrane helix</keyword>
<feature type="transmembrane region" description="Helical" evidence="1">
    <location>
        <begin position="115"/>
        <end position="134"/>
    </location>
</feature>
<keyword evidence="4" id="KW-1185">Reference proteome</keyword>
<evidence type="ECO:0000313" key="4">
    <source>
        <dbReference type="Proteomes" id="UP000620147"/>
    </source>
</evidence>
<feature type="chain" id="PRO_5045865481" evidence="2">
    <location>
        <begin position="20"/>
        <end position="140"/>
    </location>
</feature>
<feature type="transmembrane region" description="Helical" evidence="1">
    <location>
        <begin position="32"/>
        <end position="53"/>
    </location>
</feature>
<dbReference type="Proteomes" id="UP000620147">
    <property type="component" value="Unassembled WGS sequence"/>
</dbReference>
<keyword evidence="1" id="KW-0472">Membrane</keyword>
<comment type="caution">
    <text evidence="3">The sequence shown here is derived from an EMBL/GenBank/DDBJ whole genome shotgun (WGS) entry which is preliminary data.</text>
</comment>
<organism evidence="3 4">
    <name type="scientific">Butyricicoccus faecihominis</name>
    <dbReference type="NCBI Taxonomy" id="1712515"/>
    <lineage>
        <taxon>Bacteria</taxon>
        <taxon>Bacillati</taxon>
        <taxon>Bacillota</taxon>
        <taxon>Clostridia</taxon>
        <taxon>Eubacteriales</taxon>
        <taxon>Butyricicoccaceae</taxon>
        <taxon>Butyricicoccus</taxon>
    </lineage>
</organism>
<evidence type="ECO:0000256" key="2">
    <source>
        <dbReference type="SAM" id="SignalP"/>
    </source>
</evidence>
<keyword evidence="2" id="KW-0732">Signal</keyword>
<feature type="transmembrane region" description="Helical" evidence="1">
    <location>
        <begin position="60"/>
        <end position="79"/>
    </location>
</feature>
<dbReference type="RefSeq" id="WP_188885431.1">
    <property type="nucleotide sequence ID" value="NZ_BLYJ01000054.1"/>
</dbReference>
<sequence>MNRKPATILAGLSTAAAFAANGSDWLHGGSASAGKFCVSAVFIVLVSLLLYAWRKSNTAMCLLTIVSALISIGAASGLLMTTDILPANSMLLPFTVFLVPFFGVTNFMTSTAAAMFLPTAVSVVWLIVAVGNWIHNWKNV</sequence>
<gene>
    <name evidence="3" type="ORF">BUFA31_27000</name>
</gene>